<keyword evidence="10" id="KW-0130">Cell adhesion</keyword>
<comment type="subcellular location">
    <subcellularLocation>
        <location evidence="10">Cell membrane</location>
        <topology evidence="10">Single-pass type I membrane protein</topology>
    </subcellularLocation>
    <subcellularLocation>
        <location evidence="1">Membrane</location>
        <topology evidence="1">Single-pass membrane protein</topology>
    </subcellularLocation>
</comment>
<dbReference type="GO" id="GO:0007156">
    <property type="term" value="P:homophilic cell adhesion via plasma membrane adhesion molecules"/>
    <property type="evidence" value="ECO:0007669"/>
    <property type="project" value="InterPro"/>
</dbReference>
<comment type="function">
    <text evidence="11">Cadherins are calcium-dependent cell adhesion proteins.</text>
</comment>
<dbReference type="PROSITE" id="PS00022">
    <property type="entry name" value="EGF_1"/>
    <property type="match status" value="3"/>
</dbReference>
<evidence type="ECO:0000256" key="5">
    <source>
        <dbReference type="ARBA" id="ARBA00022989"/>
    </source>
</evidence>
<dbReference type="OrthoDB" id="6363789at2759"/>
<dbReference type="GO" id="GO:0016342">
    <property type="term" value="C:catenin complex"/>
    <property type="evidence" value="ECO:0007669"/>
    <property type="project" value="TreeGrafter"/>
</dbReference>
<keyword evidence="18" id="KW-1185">Reference proteome</keyword>
<dbReference type="PROSITE" id="PS50268">
    <property type="entry name" value="CADHERIN_2"/>
    <property type="match status" value="3"/>
</dbReference>
<dbReference type="PANTHER" id="PTHR24027:SF438">
    <property type="entry name" value="CADHERIN 23"/>
    <property type="match status" value="1"/>
</dbReference>
<dbReference type="GO" id="GO:0007163">
    <property type="term" value="P:establishment or maintenance of cell polarity"/>
    <property type="evidence" value="ECO:0007669"/>
    <property type="project" value="UniProtKB-ARBA"/>
</dbReference>
<evidence type="ECO:0000256" key="3">
    <source>
        <dbReference type="ARBA" id="ARBA00022737"/>
    </source>
</evidence>
<evidence type="ECO:0000259" key="14">
    <source>
        <dbReference type="PROSITE" id="PS50025"/>
    </source>
</evidence>
<keyword evidence="6 13" id="KW-0472">Membrane</keyword>
<dbReference type="InterPro" id="IPR001881">
    <property type="entry name" value="EGF-like_Ca-bd_dom"/>
</dbReference>
<feature type="domain" description="Cadherin" evidence="16">
    <location>
        <begin position="155"/>
        <end position="266"/>
    </location>
</feature>
<evidence type="ECO:0000256" key="1">
    <source>
        <dbReference type="ARBA" id="ARBA00004167"/>
    </source>
</evidence>
<dbReference type="FunFam" id="2.60.40.60:FF:000112">
    <property type="entry name" value="neural-cadherin isoform X1"/>
    <property type="match status" value="1"/>
</dbReference>
<dbReference type="InterPro" id="IPR000233">
    <property type="entry name" value="Cadherin_Y-type_LIR"/>
</dbReference>
<feature type="disulfide bond" evidence="9">
    <location>
        <begin position="825"/>
        <end position="834"/>
    </location>
</feature>
<dbReference type="InterPro" id="IPR020894">
    <property type="entry name" value="Cadherin_CS"/>
</dbReference>
<dbReference type="SMART" id="SM00112">
    <property type="entry name" value="CA"/>
    <property type="match status" value="3"/>
</dbReference>
<dbReference type="InterPro" id="IPR018097">
    <property type="entry name" value="EGF_Ca-bd_CS"/>
</dbReference>
<dbReference type="Gene3D" id="2.60.120.200">
    <property type="match status" value="2"/>
</dbReference>
<dbReference type="Gene3D" id="4.10.900.10">
    <property type="entry name" value="TCF3-CBD (Catenin binding domain)"/>
    <property type="match status" value="1"/>
</dbReference>
<evidence type="ECO:0000259" key="15">
    <source>
        <dbReference type="PROSITE" id="PS50026"/>
    </source>
</evidence>
<dbReference type="Gene3D" id="2.10.25.10">
    <property type="entry name" value="Laminin"/>
    <property type="match status" value="1"/>
</dbReference>
<feature type="domain" description="Laminin G" evidence="14">
    <location>
        <begin position="1081"/>
        <end position="1275"/>
    </location>
</feature>
<dbReference type="SUPFAM" id="SSF49899">
    <property type="entry name" value="Concanavalin A-like lectins/glucanases"/>
    <property type="match status" value="2"/>
</dbReference>
<evidence type="ECO:0000313" key="17">
    <source>
        <dbReference type="EMBL" id="ROT72118.1"/>
    </source>
</evidence>
<dbReference type="PROSITE" id="PS50026">
    <property type="entry name" value="EGF_3"/>
    <property type="match status" value="3"/>
</dbReference>
<dbReference type="InterPro" id="IPR027397">
    <property type="entry name" value="Catenin-bd_sf"/>
</dbReference>
<feature type="domain" description="Laminin G" evidence="14">
    <location>
        <begin position="838"/>
        <end position="1037"/>
    </location>
</feature>
<dbReference type="STRING" id="6689.A0A3R7Q9M2"/>
<name>A0A3R7Q9M2_PENVA</name>
<dbReference type="SMART" id="SM00282">
    <property type="entry name" value="LamG"/>
    <property type="match status" value="2"/>
</dbReference>
<keyword evidence="3" id="KW-0677">Repeat</keyword>
<reference evidence="17 18" key="1">
    <citation type="submission" date="2018-04" db="EMBL/GenBank/DDBJ databases">
        <authorList>
            <person name="Zhang X."/>
            <person name="Yuan J."/>
            <person name="Li F."/>
            <person name="Xiang J."/>
        </authorList>
    </citation>
    <scope>NUCLEOTIDE SEQUENCE [LARGE SCALE GENOMIC DNA]</scope>
    <source>
        <tissue evidence="17">Muscle</tissue>
    </source>
</reference>
<comment type="caution">
    <text evidence="9">Lacks conserved residue(s) required for the propagation of feature annotation.</text>
</comment>
<feature type="disulfide bond" evidence="9">
    <location>
        <begin position="1342"/>
        <end position="1351"/>
    </location>
</feature>
<evidence type="ECO:0000256" key="9">
    <source>
        <dbReference type="PROSITE-ProRule" id="PRU00076"/>
    </source>
</evidence>
<evidence type="ECO:0000256" key="13">
    <source>
        <dbReference type="SAM" id="Phobius"/>
    </source>
</evidence>
<evidence type="ECO:0000256" key="11">
    <source>
        <dbReference type="RuleBase" id="RU004357"/>
    </source>
</evidence>
<dbReference type="InterPro" id="IPR000742">
    <property type="entry name" value="EGF"/>
</dbReference>
<dbReference type="SMART" id="SM00181">
    <property type="entry name" value="EGF"/>
    <property type="match status" value="3"/>
</dbReference>
<organism evidence="17 18">
    <name type="scientific">Penaeus vannamei</name>
    <name type="common">Whiteleg shrimp</name>
    <name type="synonym">Litopenaeus vannamei</name>
    <dbReference type="NCBI Taxonomy" id="6689"/>
    <lineage>
        <taxon>Eukaryota</taxon>
        <taxon>Metazoa</taxon>
        <taxon>Ecdysozoa</taxon>
        <taxon>Arthropoda</taxon>
        <taxon>Crustacea</taxon>
        <taxon>Multicrustacea</taxon>
        <taxon>Malacostraca</taxon>
        <taxon>Eumalacostraca</taxon>
        <taxon>Eucarida</taxon>
        <taxon>Decapoda</taxon>
        <taxon>Dendrobranchiata</taxon>
        <taxon>Penaeoidea</taxon>
        <taxon>Penaeidae</taxon>
        <taxon>Penaeus</taxon>
    </lineage>
</organism>
<feature type="region of interest" description="Disordered" evidence="12">
    <location>
        <begin position="1401"/>
        <end position="1428"/>
    </location>
</feature>
<dbReference type="PROSITE" id="PS00232">
    <property type="entry name" value="CADHERIN_1"/>
    <property type="match status" value="1"/>
</dbReference>
<comment type="caution">
    <text evidence="17">The sequence shown here is derived from an EMBL/GenBank/DDBJ whole genome shotgun (WGS) entry which is preliminary data.</text>
</comment>
<dbReference type="GO" id="GO:0016477">
    <property type="term" value="P:cell migration"/>
    <property type="evidence" value="ECO:0007669"/>
    <property type="project" value="TreeGrafter"/>
</dbReference>
<evidence type="ECO:0000256" key="7">
    <source>
        <dbReference type="ARBA" id="ARBA00023157"/>
    </source>
</evidence>
<feature type="compositionally biased region" description="Basic and acidic residues" evidence="12">
    <location>
        <begin position="110"/>
        <end position="124"/>
    </location>
</feature>
<dbReference type="CDD" id="cd00054">
    <property type="entry name" value="EGF_CA"/>
    <property type="match status" value="1"/>
</dbReference>
<evidence type="ECO:0000256" key="10">
    <source>
        <dbReference type="RuleBase" id="RU003318"/>
    </source>
</evidence>
<feature type="region of interest" description="Disordered" evidence="12">
    <location>
        <begin position="1451"/>
        <end position="1471"/>
    </location>
</feature>
<accession>A0A3R7Q9M2</accession>
<feature type="transmembrane region" description="Helical" evidence="13">
    <location>
        <begin position="1367"/>
        <end position="1390"/>
    </location>
</feature>
<dbReference type="Gene3D" id="2.60.40.60">
    <property type="entry name" value="Cadherins"/>
    <property type="match status" value="4"/>
</dbReference>
<dbReference type="GO" id="GO:0005509">
    <property type="term" value="F:calcium ion binding"/>
    <property type="evidence" value="ECO:0007669"/>
    <property type="project" value="UniProtKB-UniRule"/>
</dbReference>
<dbReference type="CDD" id="cd00110">
    <property type="entry name" value="LamG"/>
    <property type="match status" value="1"/>
</dbReference>
<feature type="compositionally biased region" description="Basic and acidic residues" evidence="12">
    <location>
        <begin position="1402"/>
        <end position="1426"/>
    </location>
</feature>
<keyword evidence="9" id="KW-0245">EGF-like domain</keyword>
<keyword evidence="2 10" id="KW-0812">Transmembrane</keyword>
<dbReference type="PROSITE" id="PS00010">
    <property type="entry name" value="ASX_HYDROXYL"/>
    <property type="match status" value="1"/>
</dbReference>
<keyword evidence="7 9" id="KW-1015">Disulfide bond</keyword>
<keyword evidence="4 8" id="KW-0106">Calcium</keyword>
<reference evidence="17 18" key="2">
    <citation type="submission" date="2019-01" db="EMBL/GenBank/DDBJ databases">
        <title>The decoding of complex shrimp genome reveals the adaptation for benthos swimmer, frequently molting mechanism and breeding impact on genome.</title>
        <authorList>
            <person name="Sun Y."/>
            <person name="Gao Y."/>
            <person name="Yu Y."/>
        </authorList>
    </citation>
    <scope>NUCLEOTIDE SEQUENCE [LARGE SCALE GENOMIC DNA]</scope>
    <source>
        <tissue evidence="17">Muscle</tissue>
    </source>
</reference>
<protein>
    <submittedName>
        <fullName evidence="17">Putative neural-cadherin</fullName>
    </submittedName>
</protein>
<evidence type="ECO:0000256" key="8">
    <source>
        <dbReference type="PROSITE-ProRule" id="PRU00043"/>
    </source>
</evidence>
<dbReference type="InterPro" id="IPR013320">
    <property type="entry name" value="ConA-like_dom_sf"/>
</dbReference>
<dbReference type="SUPFAM" id="SSF57196">
    <property type="entry name" value="EGF/Laminin"/>
    <property type="match status" value="1"/>
</dbReference>
<dbReference type="PRINTS" id="PR00205">
    <property type="entry name" value="CADHERIN"/>
</dbReference>
<dbReference type="SMART" id="SM00179">
    <property type="entry name" value="EGF_CA"/>
    <property type="match status" value="1"/>
</dbReference>
<evidence type="ECO:0000256" key="4">
    <source>
        <dbReference type="ARBA" id="ARBA00022837"/>
    </source>
</evidence>
<dbReference type="GO" id="GO:0008013">
    <property type="term" value="F:beta-catenin binding"/>
    <property type="evidence" value="ECO:0007669"/>
    <property type="project" value="TreeGrafter"/>
</dbReference>
<feature type="domain" description="EGF-like" evidence="15">
    <location>
        <begin position="798"/>
        <end position="835"/>
    </location>
</feature>
<feature type="disulfide bond" evidence="9">
    <location>
        <begin position="1068"/>
        <end position="1077"/>
    </location>
</feature>
<dbReference type="CDD" id="cd11304">
    <property type="entry name" value="Cadherin_repeat"/>
    <property type="match status" value="2"/>
</dbReference>
<feature type="domain" description="Cadherin" evidence="16">
    <location>
        <begin position="267"/>
        <end position="382"/>
    </location>
</feature>
<dbReference type="EMBL" id="QCYY01002202">
    <property type="protein sequence ID" value="ROT72118.1"/>
    <property type="molecule type" value="Genomic_DNA"/>
</dbReference>
<dbReference type="GO" id="GO:0045296">
    <property type="term" value="F:cadherin binding"/>
    <property type="evidence" value="ECO:0007669"/>
    <property type="project" value="TreeGrafter"/>
</dbReference>
<sequence>MFPYSRTPVQKYVSNENTYRKYGEFRVPVITPDPPYIPTRPQSSAENKAKANKQGKYPPNPDNTLQNKVATTLAPPLAPRHSRSSREARAAQGRFSGGRDRHLGSNGGGCEDKENSRRNQEGKRQAGVGGRRVHVVESVLTVLVKDINDNPPVFPNATMFGEVQENGPIDLSVCVVSAWDPDDVSEGMNAKFTYSIEKNVLHERSGEAIFAIHAETGLVRTALCCLDRESTPEYRIQVVATDGGALKGTGTVVVRLTDVNDNSPRLTRQLWQVEVNETWGSGPQSNATLLEITADDPDTANYFLYREGKQQVEYRLEDNFGALNVDAKGNLGLSSPLDRENFDGGKAVVKVIGVDQGLPHPLSSTATVTISINDENDCPPHVVDTVFHVTEERQSTLLGVLKAFDQDDWELGHGPPFSFALASSNPPEVLNLFNIKFDADLDSGRGGAELWTTGPIDREVRKQLQVVVRVTDAQGLADTTNITVVVDDINDNPMSPATKSVYLWRPEGGTTDIPLGRVYVDDRDDCDLNDKTFQWVTSPHPHFNLNHHSGEIFASSQVREGRYTLRFSVTDTLWGSVSTNVSVYVRILTEESIRHAKPLLLNPITATALIEGWKPDSGGGVLGKLVHSVSKIVGEFTHTVDIVSVSDYRQQIRLNSHTTVGDTTDKVKGFSVSSQINHHRHHHPSPSPSPTSCVWISVRENSGRFVDPVKLHGLIGLQIWRVSEITKLRVIMDEFENVEESWRAENSSILPVSHNDLGESSSVASLASTALPLQVVDINSTSLVTPRLTRNNNCNIYEPEYCTSSSTCLNGGICPKAPTPNRCICPGESWGSRCKILARTFFGRGWTWVRPLPSCLPTTISLRILTRQQEGLVLYSGPLSSKPQTPDTSSTIMVMQVWQGRPQLLLQGRGGPLKVELNTTISNGYWHTIRIHIRSKGVMLILDPCTRNVQNSGQEDTRCLARGTWKNRSAQAVRPSLGHGILQLGGRASTPLRLADHGWTVEPTSRSLDGCISHLRINGQLVDLGEPAHSEGSESGCRSQERACRRVMTTCREHGRCEGGVEQPECECDPGRSGFGCQVATVPTTLRTSSYVRIALSFKPPPHLLTVQLRVRMQGAQAGQLVLVKTHDDANALSIHLRAGVACASLSYGGRISREACVNSRPLDDGSWHLVRAECQSYSLAVSVDDGDGWRRNDSVPDFEREGVLAPMHVGRIESVYVGGVPEFTGVGLVSVRDDLRDACIDDLRVSGRSLPLPPANNLSPWGQVTTVQNVDSGCVAADTCYNTSCPAPLTCSATWGRSICSCGPGTQYVDDACEDVDECLWNPCLHGGSCSNAKPGFLCLCGPSHSGQHCQWTNRDSAAHPYTMQLIIIALALSVIFVVVVGVVVSMRLRYSWLTRSRRKQSSDEAERQKEGINVGENEKDERSACAKPELQHQASLKCLLVRLPPEQLNVHNKEPESPPQADTPSGKPPLFLIPKDDLRAYAYEGEGSLSGSLSSATSSSIKIPFMLLFVVFIGRVVLKL</sequence>
<feature type="region of interest" description="Disordered" evidence="12">
    <location>
        <begin position="28"/>
        <end position="129"/>
    </location>
</feature>
<evidence type="ECO:0000256" key="2">
    <source>
        <dbReference type="ARBA" id="ARBA00022692"/>
    </source>
</evidence>
<dbReference type="Pfam" id="PF00028">
    <property type="entry name" value="Cadherin"/>
    <property type="match status" value="1"/>
</dbReference>
<dbReference type="PANTHER" id="PTHR24027">
    <property type="entry name" value="CADHERIN-23"/>
    <property type="match status" value="1"/>
</dbReference>
<gene>
    <name evidence="17" type="ORF">C7M84_009502</name>
</gene>
<feature type="domain" description="EGF-like" evidence="15">
    <location>
        <begin position="1040"/>
        <end position="1078"/>
    </location>
</feature>
<feature type="domain" description="Cadherin" evidence="16">
    <location>
        <begin position="396"/>
        <end position="498"/>
    </location>
</feature>
<evidence type="ECO:0000256" key="12">
    <source>
        <dbReference type="SAM" id="MobiDB-lite"/>
    </source>
</evidence>
<dbReference type="SUPFAM" id="SSF49313">
    <property type="entry name" value="Cadherin-like"/>
    <property type="match status" value="4"/>
</dbReference>
<dbReference type="Pfam" id="PF01049">
    <property type="entry name" value="CADH_Y-type_LIR"/>
    <property type="match status" value="1"/>
</dbReference>
<evidence type="ECO:0000259" key="16">
    <source>
        <dbReference type="PROSITE" id="PS50268"/>
    </source>
</evidence>
<evidence type="ECO:0000313" key="18">
    <source>
        <dbReference type="Proteomes" id="UP000283509"/>
    </source>
</evidence>
<keyword evidence="5 13" id="KW-1133">Transmembrane helix</keyword>
<dbReference type="InterPro" id="IPR000152">
    <property type="entry name" value="EGF-type_Asp/Asn_hydroxyl_site"/>
</dbReference>
<dbReference type="PROSITE" id="PS01187">
    <property type="entry name" value="EGF_CA"/>
    <property type="match status" value="1"/>
</dbReference>
<dbReference type="InterPro" id="IPR039808">
    <property type="entry name" value="Cadherin"/>
</dbReference>
<dbReference type="Pfam" id="PF02210">
    <property type="entry name" value="Laminin_G_2"/>
    <property type="match status" value="2"/>
</dbReference>
<feature type="domain" description="EGF-like" evidence="15">
    <location>
        <begin position="1316"/>
        <end position="1352"/>
    </location>
</feature>
<proteinExistence type="predicted"/>
<dbReference type="GO" id="GO:0001736">
    <property type="term" value="P:establishment of planar polarity"/>
    <property type="evidence" value="ECO:0007669"/>
    <property type="project" value="UniProtKB-ARBA"/>
</dbReference>
<dbReference type="Proteomes" id="UP000283509">
    <property type="component" value="Unassembled WGS sequence"/>
</dbReference>
<evidence type="ECO:0000256" key="6">
    <source>
        <dbReference type="ARBA" id="ARBA00023136"/>
    </source>
</evidence>
<dbReference type="PROSITE" id="PS50025">
    <property type="entry name" value="LAM_G_DOMAIN"/>
    <property type="match status" value="2"/>
</dbReference>
<dbReference type="InterPro" id="IPR001791">
    <property type="entry name" value="Laminin_G"/>
</dbReference>
<dbReference type="InterPro" id="IPR002126">
    <property type="entry name" value="Cadherin-like_dom"/>
</dbReference>
<dbReference type="GO" id="GO:0009887">
    <property type="term" value="P:animal organ morphogenesis"/>
    <property type="evidence" value="ECO:0007669"/>
    <property type="project" value="UniProtKB-ARBA"/>
</dbReference>
<dbReference type="InterPro" id="IPR015919">
    <property type="entry name" value="Cadherin-like_sf"/>
</dbReference>